<dbReference type="FunFam" id="2.60.40.10:FF:001507">
    <property type="entry name" value="tyrosine-protein phosphatase 10D isoform X2"/>
    <property type="match status" value="1"/>
</dbReference>
<evidence type="ECO:0000256" key="1">
    <source>
        <dbReference type="ARBA" id="ARBA00022737"/>
    </source>
</evidence>
<dbReference type="SUPFAM" id="SSF49265">
    <property type="entry name" value="Fibronectin type III"/>
    <property type="match status" value="1"/>
</dbReference>
<dbReference type="HOGENOM" id="CLU_1840127_0_0_1"/>
<dbReference type="Pfam" id="PF00041">
    <property type="entry name" value="fn3"/>
    <property type="match status" value="1"/>
</dbReference>
<reference evidence="4" key="1">
    <citation type="submission" date="2013-02" db="EMBL/GenBank/DDBJ databases">
        <authorList>
            <person name="Hughes D."/>
        </authorList>
    </citation>
    <scope>NUCLEOTIDE SEQUENCE</scope>
    <source>
        <strain>Durham</strain>
        <strain evidence="4">NC isolate 2 -- Noor lab</strain>
    </source>
</reference>
<dbReference type="EMBL" id="CAQQ02394963">
    <property type="status" value="NOT_ANNOTATED_CDS"/>
    <property type="molecule type" value="Genomic_DNA"/>
</dbReference>
<dbReference type="PANTHER" id="PTHR46708">
    <property type="entry name" value="TENASCIN"/>
    <property type="match status" value="1"/>
</dbReference>
<dbReference type="InterPro" id="IPR050991">
    <property type="entry name" value="ECM_Regulatory_Proteins"/>
</dbReference>
<dbReference type="InterPro" id="IPR003961">
    <property type="entry name" value="FN3_dom"/>
</dbReference>
<proteinExistence type="predicted"/>
<dbReference type="SMART" id="SM00060">
    <property type="entry name" value="FN3"/>
    <property type="match status" value="1"/>
</dbReference>
<name>T1GUQ8_MEGSC</name>
<feature type="domain" description="Fibronectin type-III" evidence="2">
    <location>
        <begin position="29"/>
        <end position="121"/>
    </location>
</feature>
<dbReference type="Proteomes" id="UP000015102">
    <property type="component" value="Unassembled WGS sequence"/>
</dbReference>
<dbReference type="InterPro" id="IPR013783">
    <property type="entry name" value="Ig-like_fold"/>
</dbReference>
<keyword evidence="4" id="KW-1185">Reference proteome</keyword>
<sequence length="140" mass="15644">MDCDYYHSNAYHVNGSLKITIIFLSAPDPPSNLSVQVRSGKTATISWSPPSQGNFTSFKIKILGLSDGYETNRTITVEDGALSYPLKELAPGSTYQVQAYTIYDGKESVAYTSRNFTTMKRAPFNVRARHKDLLDIKILR</sequence>
<reference evidence="3" key="2">
    <citation type="submission" date="2015-06" db="UniProtKB">
        <authorList>
            <consortium name="EnsemblMetazoa"/>
        </authorList>
    </citation>
    <scope>IDENTIFICATION</scope>
</reference>
<accession>T1GUQ8</accession>
<dbReference type="EnsemblMetazoa" id="MESCA007476-RA">
    <property type="protein sequence ID" value="MESCA007476-PA"/>
    <property type="gene ID" value="MESCA007476"/>
</dbReference>
<protein>
    <recommendedName>
        <fullName evidence="2">Fibronectin type-III domain-containing protein</fullName>
    </recommendedName>
</protein>
<evidence type="ECO:0000313" key="4">
    <source>
        <dbReference type="Proteomes" id="UP000015102"/>
    </source>
</evidence>
<dbReference type="PANTHER" id="PTHR46708:SF2">
    <property type="entry name" value="FIBRONECTIN TYPE-III DOMAIN-CONTAINING PROTEIN"/>
    <property type="match status" value="1"/>
</dbReference>
<dbReference type="STRING" id="36166.T1GUQ8"/>
<evidence type="ECO:0000259" key="2">
    <source>
        <dbReference type="PROSITE" id="PS50853"/>
    </source>
</evidence>
<dbReference type="CDD" id="cd00063">
    <property type="entry name" value="FN3"/>
    <property type="match status" value="1"/>
</dbReference>
<dbReference type="InterPro" id="IPR036116">
    <property type="entry name" value="FN3_sf"/>
</dbReference>
<keyword evidence="1" id="KW-0677">Repeat</keyword>
<organism evidence="3 4">
    <name type="scientific">Megaselia scalaris</name>
    <name type="common">Humpbacked fly</name>
    <name type="synonym">Phora scalaris</name>
    <dbReference type="NCBI Taxonomy" id="36166"/>
    <lineage>
        <taxon>Eukaryota</taxon>
        <taxon>Metazoa</taxon>
        <taxon>Ecdysozoa</taxon>
        <taxon>Arthropoda</taxon>
        <taxon>Hexapoda</taxon>
        <taxon>Insecta</taxon>
        <taxon>Pterygota</taxon>
        <taxon>Neoptera</taxon>
        <taxon>Endopterygota</taxon>
        <taxon>Diptera</taxon>
        <taxon>Brachycera</taxon>
        <taxon>Muscomorpha</taxon>
        <taxon>Platypezoidea</taxon>
        <taxon>Phoridae</taxon>
        <taxon>Megaseliini</taxon>
        <taxon>Megaselia</taxon>
    </lineage>
</organism>
<dbReference type="AlphaFoldDB" id="T1GUQ8"/>
<dbReference type="PROSITE" id="PS50853">
    <property type="entry name" value="FN3"/>
    <property type="match status" value="1"/>
</dbReference>
<evidence type="ECO:0000313" key="3">
    <source>
        <dbReference type="EnsemblMetazoa" id="MESCA007476-PA"/>
    </source>
</evidence>
<dbReference type="Gene3D" id="2.60.40.10">
    <property type="entry name" value="Immunoglobulins"/>
    <property type="match status" value="1"/>
</dbReference>